<dbReference type="EMBL" id="CP025611">
    <property type="protein sequence ID" value="AUN31315.1"/>
    <property type="molecule type" value="Genomic_DNA"/>
</dbReference>
<dbReference type="RefSeq" id="WP_102112922.1">
    <property type="nucleotide sequence ID" value="NZ_BMGN01000005.1"/>
</dbReference>
<dbReference type="Proteomes" id="UP000234752">
    <property type="component" value="Chromosome eg_1"/>
</dbReference>
<protein>
    <submittedName>
        <fullName evidence="1">Uncharacterized protein</fullName>
    </submittedName>
</protein>
<dbReference type="AlphaFoldDB" id="A0A2K9NGE7"/>
<sequence length="84" mass="9701">MANRYWFRQKTHGYGVVPATWEGWAVSASYSALILFLIWGLPFIAPVRGTLLHVGIVFTVVIPATALLIWISWRRAEGEWRWRS</sequence>
<dbReference type="KEGG" id="ncb:C0V82_14510"/>
<organism evidence="1 2">
    <name type="scientific">Niveispirillum cyanobacteriorum</name>
    <dbReference type="NCBI Taxonomy" id="1612173"/>
    <lineage>
        <taxon>Bacteria</taxon>
        <taxon>Pseudomonadati</taxon>
        <taxon>Pseudomonadota</taxon>
        <taxon>Alphaproteobacteria</taxon>
        <taxon>Rhodospirillales</taxon>
        <taxon>Azospirillaceae</taxon>
        <taxon>Niveispirillum</taxon>
    </lineage>
</organism>
<keyword evidence="2" id="KW-1185">Reference proteome</keyword>
<evidence type="ECO:0000313" key="1">
    <source>
        <dbReference type="EMBL" id="AUN31315.1"/>
    </source>
</evidence>
<evidence type="ECO:0000313" key="2">
    <source>
        <dbReference type="Proteomes" id="UP000234752"/>
    </source>
</evidence>
<name>A0A2K9NGE7_9PROT</name>
<dbReference type="OrthoDB" id="7862423at2"/>
<proteinExistence type="predicted"/>
<accession>A0A2K9NGE7</accession>
<reference evidence="1 2" key="1">
    <citation type="submission" date="2017-12" db="EMBL/GenBank/DDBJ databases">
        <title>Genomes of bacteria within cyanobacterial aggregates.</title>
        <authorList>
            <person name="Cai H."/>
        </authorList>
    </citation>
    <scope>NUCLEOTIDE SEQUENCE [LARGE SCALE GENOMIC DNA]</scope>
    <source>
        <strain evidence="1 2">TH16</strain>
    </source>
</reference>
<gene>
    <name evidence="1" type="ORF">C0V82_14510</name>
</gene>